<keyword evidence="3" id="KW-1185">Reference proteome</keyword>
<evidence type="ECO:0000256" key="1">
    <source>
        <dbReference type="SAM" id="SignalP"/>
    </source>
</evidence>
<comment type="caution">
    <text evidence="2">The sequence shown here is derived from an EMBL/GenBank/DDBJ whole genome shotgun (WGS) entry which is preliminary data.</text>
</comment>
<dbReference type="RefSeq" id="WP_186863302.1">
    <property type="nucleotide sequence ID" value="NZ_JACOGC010000004.1"/>
</dbReference>
<name>A0ABR6YPB2_9BURK</name>
<feature type="signal peptide" evidence="1">
    <location>
        <begin position="1"/>
        <end position="20"/>
    </location>
</feature>
<organism evidence="2 3">
    <name type="scientific">Undibacterium griseum</name>
    <dbReference type="NCBI Taxonomy" id="2762295"/>
    <lineage>
        <taxon>Bacteria</taxon>
        <taxon>Pseudomonadati</taxon>
        <taxon>Pseudomonadota</taxon>
        <taxon>Betaproteobacteria</taxon>
        <taxon>Burkholderiales</taxon>
        <taxon>Oxalobacteraceae</taxon>
        <taxon>Undibacterium</taxon>
    </lineage>
</organism>
<gene>
    <name evidence="2" type="ORF">H8K27_11400</name>
</gene>
<dbReference type="EMBL" id="JACOGC010000004">
    <property type="protein sequence ID" value="MBC3885737.1"/>
    <property type="molecule type" value="Genomic_DNA"/>
</dbReference>
<reference evidence="2 3" key="1">
    <citation type="submission" date="2020-08" db="EMBL/GenBank/DDBJ databases">
        <title>Novel species isolated from subtropical streams in China.</title>
        <authorList>
            <person name="Lu H."/>
        </authorList>
    </citation>
    <scope>NUCLEOTIDE SEQUENCE [LARGE SCALE GENOMIC DNA]</scope>
    <source>
        <strain evidence="2 3">FT31W</strain>
    </source>
</reference>
<protein>
    <submittedName>
        <fullName evidence="2">Uncharacterized protein</fullName>
    </submittedName>
</protein>
<evidence type="ECO:0000313" key="3">
    <source>
        <dbReference type="Proteomes" id="UP000613113"/>
    </source>
</evidence>
<proteinExistence type="predicted"/>
<evidence type="ECO:0000313" key="2">
    <source>
        <dbReference type="EMBL" id="MBC3885737.1"/>
    </source>
</evidence>
<accession>A0ABR6YPB2</accession>
<dbReference type="Proteomes" id="UP000613113">
    <property type="component" value="Unassembled WGS sequence"/>
</dbReference>
<sequence length="235" mass="26681">MKIFSALILLTAIAQTGAVAAPAQSAAAASAAPDLDLRVQYYSKVLTPEGVTREASYEEALSRRPRHVLIARVLPKNVSDIHDDDAKGTQHKHFNHVLIPRHIFLDNQKTRIEFIDTIHKEVIAIPASEYNNVNFDGSWENAFYLLDPQLVKSIPLSSRTSAVPGARWRERENNANFQRILWDEQKQIPLIVESGDKAGTFFRRMEVRLQNTLRSDLPWLNTKGYAQKEYADFLD</sequence>
<keyword evidence="1" id="KW-0732">Signal</keyword>
<feature type="chain" id="PRO_5046422236" evidence="1">
    <location>
        <begin position="21"/>
        <end position="235"/>
    </location>
</feature>